<dbReference type="PANTHER" id="PTHR30408">
    <property type="entry name" value="TYPE-1 RESTRICTION ENZYME ECOKI SPECIFICITY PROTEIN"/>
    <property type="match status" value="1"/>
</dbReference>
<gene>
    <name evidence="5" type="ORF">Asalp_43850</name>
</gene>
<evidence type="ECO:0000313" key="5">
    <source>
        <dbReference type="EMBL" id="ATP11448.1"/>
    </source>
</evidence>
<dbReference type="GO" id="GO:0003677">
    <property type="term" value="F:DNA binding"/>
    <property type="evidence" value="ECO:0007669"/>
    <property type="project" value="UniProtKB-KW"/>
</dbReference>
<dbReference type="PANTHER" id="PTHR30408:SF12">
    <property type="entry name" value="TYPE I RESTRICTION ENZYME MJAVIII SPECIFICITY SUBUNIT"/>
    <property type="match status" value="1"/>
</dbReference>
<feature type="domain" description="Type I restriction modification DNA specificity" evidence="4">
    <location>
        <begin position="48"/>
        <end position="177"/>
    </location>
</feature>
<dbReference type="InterPro" id="IPR000055">
    <property type="entry name" value="Restrct_endonuc_typeI_TRD"/>
</dbReference>
<dbReference type="REBASE" id="223256">
    <property type="entry name" value="S.Asa34melORF43840P"/>
</dbReference>
<keyword evidence="3" id="KW-0238">DNA-binding</keyword>
<evidence type="ECO:0000256" key="2">
    <source>
        <dbReference type="ARBA" id="ARBA00022747"/>
    </source>
</evidence>
<evidence type="ECO:0000259" key="4">
    <source>
        <dbReference type="Pfam" id="PF01420"/>
    </source>
</evidence>
<dbReference type="EMBL" id="CP022426">
    <property type="protein sequence ID" value="ATP11448.1"/>
    <property type="molecule type" value="Genomic_DNA"/>
</dbReference>
<keyword evidence="2" id="KW-0680">Restriction system</keyword>
<dbReference type="CDD" id="cd17278">
    <property type="entry name" value="RMtype1_S_LdeBORF1052P-TRD2-CR2"/>
    <property type="match status" value="1"/>
</dbReference>
<dbReference type="Gene3D" id="3.90.220.20">
    <property type="entry name" value="DNA methylase specificity domains"/>
    <property type="match status" value="2"/>
</dbReference>
<dbReference type="SUPFAM" id="SSF116734">
    <property type="entry name" value="DNA methylase specificity domain"/>
    <property type="match status" value="2"/>
</dbReference>
<dbReference type="AlphaFoldDB" id="T0PL43"/>
<comment type="similarity">
    <text evidence="1">Belongs to the type-I restriction system S methylase family.</text>
</comment>
<dbReference type="Proteomes" id="UP000222916">
    <property type="component" value="Chromosome"/>
</dbReference>
<dbReference type="GO" id="GO:0009307">
    <property type="term" value="P:DNA restriction-modification system"/>
    <property type="evidence" value="ECO:0007669"/>
    <property type="project" value="UniProtKB-KW"/>
</dbReference>
<proteinExistence type="inferred from homology"/>
<reference evidence="6" key="1">
    <citation type="journal article" date="2018" name="BMC Genomics">
        <title>The complete and fully assembled genome sequence of Aeromonas salmonicida subsp. pectinolytica and its comparative analysis with other Aeromonas species: investigation of the mobilome in environmental and pathogenic strains.</title>
        <authorList>
            <person name="Pfeiffer F."/>
            <person name="Zamora-Lagos M.A."/>
            <person name="Blettinger M."/>
            <person name="Yeroslaviz A."/>
            <person name="Dahl A."/>
            <person name="Gruber S."/>
            <person name="Habermann B.H."/>
        </authorList>
    </citation>
    <scope>NUCLEOTIDE SEQUENCE [LARGE SCALE GENOMIC DNA]</scope>
    <source>
        <strain evidence="6">34mel</strain>
    </source>
</reference>
<name>T0PL43_AERSA</name>
<dbReference type="OrthoDB" id="9798929at2"/>
<evidence type="ECO:0000256" key="3">
    <source>
        <dbReference type="ARBA" id="ARBA00023125"/>
    </source>
</evidence>
<dbReference type="InterPro" id="IPR044946">
    <property type="entry name" value="Restrct_endonuc_typeI_TRD_sf"/>
</dbReference>
<sequence>MTWPMVKLGSLVRKISTWNPTTSPENIEFLYIDLSSVDKDQKKINATDVNNISAAMAPSRARQLVKENDVLVSTVRPNLNGVALVTADFDGATASTGYCVLRADKKKLDERYLFYWVQSVHFIRDMISKATGANYPAVSDKIIFDSKIPLPPLEEQKRIAAILDKADAIRQKRQQAIALADQFLRSVFLDMFGDPVTNPKGWEVIKLGSCCRFQGGFAFKSEDYCDSGIPLVKITNVHFENIDWSDVSYVPADFLDTKAEFALKDEDLVMAMTRPIIKSLNAVKVVEVKEMDLPCLLNQRVGRFIDYENSFKKHFLKYLLYSDFFMNEVEKLCSVALQPNISSKQIEAITCYIPPIELQDEFSQIAKQIEQTIPHMSSFNDLDLFGSLNSKAFSGQL</sequence>
<dbReference type="InterPro" id="IPR052021">
    <property type="entry name" value="Type-I_RS_S_subunit"/>
</dbReference>
<organism evidence="5 6">
    <name type="scientific">Aeromonas salmonicida subsp. pectinolytica 34mel</name>
    <dbReference type="NCBI Taxonomy" id="1324960"/>
    <lineage>
        <taxon>Bacteria</taxon>
        <taxon>Pseudomonadati</taxon>
        <taxon>Pseudomonadota</taxon>
        <taxon>Gammaproteobacteria</taxon>
        <taxon>Aeromonadales</taxon>
        <taxon>Aeromonadaceae</taxon>
        <taxon>Aeromonas</taxon>
    </lineage>
</organism>
<evidence type="ECO:0000313" key="6">
    <source>
        <dbReference type="Proteomes" id="UP000222916"/>
    </source>
</evidence>
<protein>
    <submittedName>
        <fullName evidence="5">Putative type I restriction system specificity protein S</fullName>
    </submittedName>
</protein>
<evidence type="ECO:0000256" key="1">
    <source>
        <dbReference type="ARBA" id="ARBA00010923"/>
    </source>
</evidence>
<accession>T0PL43</accession>
<feature type="domain" description="Type I restriction modification DNA specificity" evidence="4">
    <location>
        <begin position="199"/>
        <end position="373"/>
    </location>
</feature>
<dbReference type="Pfam" id="PF01420">
    <property type="entry name" value="Methylase_S"/>
    <property type="match status" value="2"/>
</dbReference>
<dbReference type="RefSeq" id="WP_021140256.1">
    <property type="nucleotide sequence ID" value="NZ_ARYZ02000051.1"/>
</dbReference>